<keyword evidence="3" id="KW-1185">Reference proteome</keyword>
<dbReference type="AlphaFoldDB" id="A0A8J3ZHJ3"/>
<dbReference type="EMBL" id="BOPG01000105">
    <property type="protein sequence ID" value="GIJ63946.1"/>
    <property type="molecule type" value="Genomic_DNA"/>
</dbReference>
<organism evidence="2 3">
    <name type="scientific">Virgisporangium aurantiacum</name>
    <dbReference type="NCBI Taxonomy" id="175570"/>
    <lineage>
        <taxon>Bacteria</taxon>
        <taxon>Bacillati</taxon>
        <taxon>Actinomycetota</taxon>
        <taxon>Actinomycetes</taxon>
        <taxon>Micromonosporales</taxon>
        <taxon>Micromonosporaceae</taxon>
        <taxon>Virgisporangium</taxon>
    </lineage>
</organism>
<name>A0A8J3ZHJ3_9ACTN</name>
<evidence type="ECO:0000256" key="1">
    <source>
        <dbReference type="SAM" id="SignalP"/>
    </source>
</evidence>
<gene>
    <name evidence="2" type="ORF">Vau01_114620</name>
</gene>
<keyword evidence="1" id="KW-0732">Signal</keyword>
<evidence type="ECO:0000313" key="3">
    <source>
        <dbReference type="Proteomes" id="UP000612585"/>
    </source>
</evidence>
<feature type="signal peptide" evidence="1">
    <location>
        <begin position="1"/>
        <end position="23"/>
    </location>
</feature>
<accession>A0A8J3ZHJ3</accession>
<protein>
    <submittedName>
        <fullName evidence="2">Uncharacterized protein</fullName>
    </submittedName>
</protein>
<evidence type="ECO:0000313" key="2">
    <source>
        <dbReference type="EMBL" id="GIJ63946.1"/>
    </source>
</evidence>
<reference evidence="2" key="1">
    <citation type="submission" date="2021-01" db="EMBL/GenBank/DDBJ databases">
        <title>Whole genome shotgun sequence of Virgisporangium aurantiacum NBRC 16421.</title>
        <authorList>
            <person name="Komaki H."/>
            <person name="Tamura T."/>
        </authorList>
    </citation>
    <scope>NUCLEOTIDE SEQUENCE</scope>
    <source>
        <strain evidence="2">NBRC 16421</strain>
    </source>
</reference>
<proteinExistence type="predicted"/>
<dbReference type="Proteomes" id="UP000612585">
    <property type="component" value="Unassembled WGS sequence"/>
</dbReference>
<feature type="chain" id="PRO_5035285830" evidence="1">
    <location>
        <begin position="24"/>
        <end position="158"/>
    </location>
</feature>
<sequence length="158" mass="16900">MGAAAALLMSAGLLTATVAPASAAITIGPACGYKEGVYNVCLTITQVNLTGYDVTVGFDRYMSKADADALLGCPDGSAMFAAMWRDDSAHSGNFRGYVPLRPGSPSSGTNPPGLFADFFQANMFLNRHRDSEKIFAEVTYHDCRNDIWYTYATGSIFV</sequence>
<comment type="caution">
    <text evidence="2">The sequence shown here is derived from an EMBL/GenBank/DDBJ whole genome shotgun (WGS) entry which is preliminary data.</text>
</comment>